<dbReference type="EMBL" id="WNJO01000014">
    <property type="protein sequence ID" value="MTV83022.1"/>
    <property type="molecule type" value="Genomic_DNA"/>
</dbReference>
<dbReference type="Proteomes" id="UP000466388">
    <property type="component" value="Unassembled WGS sequence"/>
</dbReference>
<sequence>MKTKAAFSYQFKNYLRLFGWTYLWAIVLVVFLPLLIALILGQIHGFSVADYLPRVLPAIVVGSFVFAFGGITYDGFKLFIQNGIGRKTYFYSKLLALSSILLIGELINVVYGVLYTHFISNRRAAIFAFSSLYGKYFNSKVENTISVIVITLLFIVCIMVTGMLLGTILGLFSRRAQMMLIVGAPILLIILLAVLMSVNTQNRLISTWLPQFLLYIIGMSDMSTPQGHFIAFAPMISGSVYIIIVLVTTYYLTLRLRVPR</sequence>
<dbReference type="AlphaFoldDB" id="A0A7X3C3M6"/>
<feature type="transmembrane region" description="Helical" evidence="1">
    <location>
        <begin position="94"/>
        <end position="114"/>
    </location>
</feature>
<feature type="transmembrane region" description="Helical" evidence="1">
    <location>
        <begin position="179"/>
        <end position="198"/>
    </location>
</feature>
<keyword evidence="1" id="KW-0472">Membrane</keyword>
<reference evidence="2 3" key="1">
    <citation type="submission" date="2019-11" db="EMBL/GenBank/DDBJ databases">
        <title>Lactobacillus sp. nov. CRM56-3, isolated from fermented tea leaves.</title>
        <authorList>
            <person name="Phuengjayaem S."/>
            <person name="Tanasupawat S."/>
        </authorList>
    </citation>
    <scope>NUCLEOTIDE SEQUENCE [LARGE SCALE GENOMIC DNA]</scope>
    <source>
        <strain evidence="2 3">CRM56-3</strain>
    </source>
</reference>
<feature type="transmembrane region" description="Helical" evidence="1">
    <location>
        <begin position="229"/>
        <end position="252"/>
    </location>
</feature>
<feature type="transmembrane region" description="Helical" evidence="1">
    <location>
        <begin position="55"/>
        <end position="73"/>
    </location>
</feature>
<protein>
    <submittedName>
        <fullName evidence="2">Uncharacterized protein</fullName>
    </submittedName>
</protein>
<gene>
    <name evidence="2" type="ORF">GM612_10330</name>
</gene>
<feature type="transmembrane region" description="Helical" evidence="1">
    <location>
        <begin position="145"/>
        <end position="172"/>
    </location>
</feature>
<comment type="caution">
    <text evidence="2">The sequence shown here is derived from an EMBL/GenBank/DDBJ whole genome shotgun (WGS) entry which is preliminary data.</text>
</comment>
<keyword evidence="1" id="KW-0812">Transmembrane</keyword>
<proteinExistence type="predicted"/>
<evidence type="ECO:0000313" key="2">
    <source>
        <dbReference type="EMBL" id="MTV83022.1"/>
    </source>
</evidence>
<keyword evidence="1" id="KW-1133">Transmembrane helix</keyword>
<feature type="transmembrane region" description="Helical" evidence="1">
    <location>
        <begin position="21"/>
        <end position="43"/>
    </location>
</feature>
<accession>A0A7X3C3M6</accession>
<name>A0A7X3C3M6_9LACO</name>
<evidence type="ECO:0000313" key="3">
    <source>
        <dbReference type="Proteomes" id="UP000466388"/>
    </source>
</evidence>
<organism evidence="2 3">
    <name type="scientific">Secundilactobacillus folii</name>
    <dbReference type="NCBI Taxonomy" id="2678357"/>
    <lineage>
        <taxon>Bacteria</taxon>
        <taxon>Bacillati</taxon>
        <taxon>Bacillota</taxon>
        <taxon>Bacilli</taxon>
        <taxon>Lactobacillales</taxon>
        <taxon>Lactobacillaceae</taxon>
        <taxon>Secundilactobacillus</taxon>
    </lineage>
</organism>
<evidence type="ECO:0000256" key="1">
    <source>
        <dbReference type="SAM" id="Phobius"/>
    </source>
</evidence>
<keyword evidence="3" id="KW-1185">Reference proteome</keyword>
<dbReference type="RefSeq" id="WP_155432285.1">
    <property type="nucleotide sequence ID" value="NZ_WNJO01000014.1"/>
</dbReference>